<dbReference type="OrthoDB" id="201656at2759"/>
<name>A0A1Y1YFH5_9FUNG</name>
<dbReference type="SUPFAM" id="SSF51735">
    <property type="entry name" value="NAD(P)-binding Rossmann-fold domains"/>
    <property type="match status" value="1"/>
</dbReference>
<dbReference type="CDD" id="cd08252">
    <property type="entry name" value="AL_MDR"/>
    <property type="match status" value="1"/>
</dbReference>
<gene>
    <name evidence="4" type="ORF">K493DRAFT_314519</name>
</gene>
<dbReference type="Gene3D" id="3.90.180.10">
    <property type="entry name" value="Medium-chain alcohol dehydrogenases, catalytic domain"/>
    <property type="match status" value="1"/>
</dbReference>
<evidence type="ECO:0000313" key="5">
    <source>
        <dbReference type="Proteomes" id="UP000193498"/>
    </source>
</evidence>
<dbReference type="EMBL" id="MCFE01000154">
    <property type="protein sequence ID" value="ORX96456.1"/>
    <property type="molecule type" value="Genomic_DNA"/>
</dbReference>
<dbReference type="InterPro" id="IPR013149">
    <property type="entry name" value="ADH-like_C"/>
</dbReference>
<dbReference type="Pfam" id="PF00107">
    <property type="entry name" value="ADH_zinc_N"/>
    <property type="match status" value="1"/>
</dbReference>
<dbReference type="InterPro" id="IPR036291">
    <property type="entry name" value="NAD(P)-bd_dom_sf"/>
</dbReference>
<sequence>MTQSLTMQSIAFSEKGGVDVLKQTTVPKPSPAGREILVKIKGVSVNPIDYKVRAGRAPFPNHEIIGWDASGIVEALGPDATKFQVGDEVMFSGSVMYQGCYAEYATMDERLVGHKPKSLSFADAAGLPLVTLTAWESLVEKLEIPVSSEANHRPLLIINGAGGVGSVATQIARKVLNLETVITTASRPETFEWCKKMGATHVLDHSKPLQPQLEELGLAVDYVFISYNTDAYLETVVDLIQPFGKIVSIGETFNPLAFQKGINKSLTYAWESVFAKSLAGINMDSQGEVLTQVAQLLDGQVFTPISTVKMIFSLETLKKSHELLETGRVIGKIIFEMPNKWA</sequence>
<dbReference type="InterPro" id="IPR051603">
    <property type="entry name" value="Zinc-ADH_QOR/CCCR"/>
</dbReference>
<dbReference type="InParanoid" id="A0A1Y1YFH5"/>
<dbReference type="InterPro" id="IPR020843">
    <property type="entry name" value="ER"/>
</dbReference>
<feature type="domain" description="Enoyl reductase (ER)" evidence="3">
    <location>
        <begin position="16"/>
        <end position="335"/>
    </location>
</feature>
<dbReference type="GO" id="GO:0008270">
    <property type="term" value="F:zinc ion binding"/>
    <property type="evidence" value="ECO:0007669"/>
    <property type="project" value="InterPro"/>
</dbReference>
<dbReference type="InterPro" id="IPR014182">
    <property type="entry name" value="ADH_Zn_typ-1"/>
</dbReference>
<dbReference type="NCBIfam" id="TIGR02817">
    <property type="entry name" value="adh_fam_1"/>
    <property type="match status" value="1"/>
</dbReference>
<evidence type="ECO:0000256" key="1">
    <source>
        <dbReference type="ARBA" id="ARBA00010371"/>
    </source>
</evidence>
<dbReference type="Proteomes" id="UP000193498">
    <property type="component" value="Unassembled WGS sequence"/>
</dbReference>
<dbReference type="PANTHER" id="PTHR44154:SF1">
    <property type="entry name" value="QUINONE OXIDOREDUCTASE"/>
    <property type="match status" value="1"/>
</dbReference>
<dbReference type="STRING" id="1314790.A0A1Y1YFH5"/>
<dbReference type="Gene3D" id="3.40.50.720">
    <property type="entry name" value="NAD(P)-binding Rossmann-like Domain"/>
    <property type="match status" value="1"/>
</dbReference>
<dbReference type="AlphaFoldDB" id="A0A1Y1YFH5"/>
<comment type="similarity">
    <text evidence="1">Belongs to the zinc-containing alcohol dehydrogenase family. Quinone oxidoreductase subfamily.</text>
</comment>
<dbReference type="PANTHER" id="PTHR44154">
    <property type="entry name" value="QUINONE OXIDOREDUCTASE"/>
    <property type="match status" value="1"/>
</dbReference>
<dbReference type="SMART" id="SM00829">
    <property type="entry name" value="PKS_ER"/>
    <property type="match status" value="1"/>
</dbReference>
<comment type="caution">
    <text evidence="4">The sequence shown here is derived from an EMBL/GenBank/DDBJ whole genome shotgun (WGS) entry which is preliminary data.</text>
</comment>
<evidence type="ECO:0000256" key="2">
    <source>
        <dbReference type="ARBA" id="ARBA00022857"/>
    </source>
</evidence>
<dbReference type="InterPro" id="IPR013154">
    <property type="entry name" value="ADH-like_N"/>
</dbReference>
<evidence type="ECO:0000259" key="3">
    <source>
        <dbReference type="SMART" id="SM00829"/>
    </source>
</evidence>
<organism evidence="4 5">
    <name type="scientific">Basidiobolus meristosporus CBS 931.73</name>
    <dbReference type="NCBI Taxonomy" id="1314790"/>
    <lineage>
        <taxon>Eukaryota</taxon>
        <taxon>Fungi</taxon>
        <taxon>Fungi incertae sedis</taxon>
        <taxon>Zoopagomycota</taxon>
        <taxon>Entomophthoromycotina</taxon>
        <taxon>Basidiobolomycetes</taxon>
        <taxon>Basidiobolales</taxon>
        <taxon>Basidiobolaceae</taxon>
        <taxon>Basidiobolus</taxon>
    </lineage>
</organism>
<reference evidence="4 5" key="1">
    <citation type="submission" date="2016-07" db="EMBL/GenBank/DDBJ databases">
        <title>Pervasive Adenine N6-methylation of Active Genes in Fungi.</title>
        <authorList>
            <consortium name="DOE Joint Genome Institute"/>
            <person name="Mondo S.J."/>
            <person name="Dannebaum R.O."/>
            <person name="Kuo R.C."/>
            <person name="Labutti K."/>
            <person name="Haridas S."/>
            <person name="Kuo A."/>
            <person name="Salamov A."/>
            <person name="Ahrendt S.R."/>
            <person name="Lipzen A."/>
            <person name="Sullivan W."/>
            <person name="Andreopoulos W.B."/>
            <person name="Clum A."/>
            <person name="Lindquist E."/>
            <person name="Daum C."/>
            <person name="Ramamoorthy G.K."/>
            <person name="Gryganskyi A."/>
            <person name="Culley D."/>
            <person name="Magnuson J.K."/>
            <person name="James T.Y."/>
            <person name="O'Malley M.A."/>
            <person name="Stajich J.E."/>
            <person name="Spatafora J.W."/>
            <person name="Visel A."/>
            <person name="Grigoriev I.V."/>
        </authorList>
    </citation>
    <scope>NUCLEOTIDE SEQUENCE [LARGE SCALE GENOMIC DNA]</scope>
    <source>
        <strain evidence="4 5">CBS 931.73</strain>
    </source>
</reference>
<dbReference type="GO" id="GO:0016491">
    <property type="term" value="F:oxidoreductase activity"/>
    <property type="evidence" value="ECO:0007669"/>
    <property type="project" value="InterPro"/>
</dbReference>
<proteinExistence type="inferred from homology"/>
<accession>A0A1Y1YFH5</accession>
<keyword evidence="5" id="KW-1185">Reference proteome</keyword>
<dbReference type="Pfam" id="PF08240">
    <property type="entry name" value="ADH_N"/>
    <property type="match status" value="1"/>
</dbReference>
<dbReference type="InterPro" id="IPR011032">
    <property type="entry name" value="GroES-like_sf"/>
</dbReference>
<evidence type="ECO:0000313" key="4">
    <source>
        <dbReference type="EMBL" id="ORX96456.1"/>
    </source>
</evidence>
<protein>
    <submittedName>
        <fullName evidence="4">NADPH:quinone reductase</fullName>
    </submittedName>
</protein>
<keyword evidence="2" id="KW-0521">NADP</keyword>
<dbReference type="SUPFAM" id="SSF50129">
    <property type="entry name" value="GroES-like"/>
    <property type="match status" value="1"/>
</dbReference>